<reference evidence="4" key="1">
    <citation type="submission" date="2015-11" db="EMBL/GenBank/DDBJ databases">
        <authorList>
            <person name="Varghese N."/>
        </authorList>
    </citation>
    <scope>NUCLEOTIDE SEQUENCE [LARGE SCALE GENOMIC DNA]</scope>
    <source>
        <strain evidence="4">DSM 45899</strain>
    </source>
</reference>
<keyword evidence="2" id="KW-0472">Membrane</keyword>
<evidence type="ECO:0000313" key="4">
    <source>
        <dbReference type="Proteomes" id="UP000198802"/>
    </source>
</evidence>
<sequence>MVDERIAPGPLTALWARLGRPVVSAVATSAAGLVVIQFIVLVVWGTDTSSAAGPDDAARVGADLWLLAHGATIHLSAGSVDFLPVGLAVLPLLAATTAGHRRAAGNVERLPASARGRRPRGPRPEQSGQPGEPAQPGHPAQPGGPAQTARLSRAEIPPPWRAVIRDVTLVAGTQTVFVLVIALIVSTPAARPDVFTVVVGALAFSLSGAVIGVLSGYGALRSAWRALPASVRVPATAALTAFTSMLAAAAFGVALVLAATLPEIAATDRGLGAGVVGGVGLAAIQLAILPNLVLWALAYTLGPGFAVGGGFVRPAEVQSGLFPDLPVFAALPPGPLPRPGWLVLAVVPLIAGTMLALSVRRGMVGAPHRDRLRTTLVAAGVGGLLLMVVTQLSAGRLGSGSARFGPSGWLVGLAAAAELAAVAVVVSGVAELASRRAGQPFEVGSVRTASLKRRLQSSSSASERATRRHS</sequence>
<dbReference type="Proteomes" id="UP000198802">
    <property type="component" value="Unassembled WGS sequence"/>
</dbReference>
<dbReference type="EMBL" id="FAOZ01000002">
    <property type="protein sequence ID" value="CUU54381.1"/>
    <property type="molecule type" value="Genomic_DNA"/>
</dbReference>
<organism evidence="3 4">
    <name type="scientific">Parafrankia irregularis</name>
    <dbReference type="NCBI Taxonomy" id="795642"/>
    <lineage>
        <taxon>Bacteria</taxon>
        <taxon>Bacillati</taxon>
        <taxon>Actinomycetota</taxon>
        <taxon>Actinomycetes</taxon>
        <taxon>Frankiales</taxon>
        <taxon>Frankiaceae</taxon>
        <taxon>Parafrankia</taxon>
    </lineage>
</organism>
<feature type="transmembrane region" description="Helical" evidence="2">
    <location>
        <begin position="21"/>
        <end position="44"/>
    </location>
</feature>
<keyword evidence="4" id="KW-1185">Reference proteome</keyword>
<feature type="transmembrane region" description="Helical" evidence="2">
    <location>
        <begin position="194"/>
        <end position="217"/>
    </location>
</feature>
<feature type="region of interest" description="Disordered" evidence="1">
    <location>
        <begin position="104"/>
        <end position="151"/>
    </location>
</feature>
<gene>
    <name evidence="3" type="ORF">Ga0074812_102391</name>
</gene>
<dbReference type="AlphaFoldDB" id="A0A0S4QFX5"/>
<feature type="transmembrane region" description="Helical" evidence="2">
    <location>
        <begin position="409"/>
        <end position="430"/>
    </location>
</feature>
<evidence type="ECO:0000256" key="2">
    <source>
        <dbReference type="SAM" id="Phobius"/>
    </source>
</evidence>
<dbReference type="RefSeq" id="WP_091271746.1">
    <property type="nucleotide sequence ID" value="NZ_FAOZ01000002.1"/>
</dbReference>
<feature type="transmembrane region" description="Helical" evidence="2">
    <location>
        <begin position="371"/>
        <end position="389"/>
    </location>
</feature>
<accession>A0A0S4QFX5</accession>
<evidence type="ECO:0000313" key="3">
    <source>
        <dbReference type="EMBL" id="CUU54381.1"/>
    </source>
</evidence>
<feature type="transmembrane region" description="Helical" evidence="2">
    <location>
        <begin position="237"/>
        <end position="259"/>
    </location>
</feature>
<evidence type="ECO:0000256" key="1">
    <source>
        <dbReference type="SAM" id="MobiDB-lite"/>
    </source>
</evidence>
<protein>
    <submittedName>
        <fullName evidence="3">Uncharacterized protein</fullName>
    </submittedName>
</protein>
<feature type="compositionally biased region" description="Low complexity" evidence="1">
    <location>
        <begin position="124"/>
        <end position="149"/>
    </location>
</feature>
<keyword evidence="2" id="KW-1133">Transmembrane helix</keyword>
<feature type="transmembrane region" description="Helical" evidence="2">
    <location>
        <begin position="271"/>
        <end position="298"/>
    </location>
</feature>
<feature type="transmembrane region" description="Helical" evidence="2">
    <location>
        <begin position="341"/>
        <end position="359"/>
    </location>
</feature>
<proteinExistence type="predicted"/>
<keyword evidence="2" id="KW-0812">Transmembrane</keyword>
<name>A0A0S4QFX5_9ACTN</name>
<feature type="transmembrane region" description="Helical" evidence="2">
    <location>
        <begin position="167"/>
        <end position="187"/>
    </location>
</feature>
<dbReference type="InterPro" id="IPR045931">
    <property type="entry name" value="DUF6350"/>
</dbReference>
<dbReference type="Pfam" id="PF19877">
    <property type="entry name" value="DUF6350"/>
    <property type="match status" value="1"/>
</dbReference>